<dbReference type="Gene3D" id="3.40.50.300">
    <property type="entry name" value="P-loop containing nucleotide triphosphate hydrolases"/>
    <property type="match status" value="1"/>
</dbReference>
<keyword evidence="2" id="KW-1185">Reference proteome</keyword>
<dbReference type="GO" id="GO:0016301">
    <property type="term" value="F:kinase activity"/>
    <property type="evidence" value="ECO:0007669"/>
    <property type="project" value="UniProtKB-KW"/>
</dbReference>
<sequence length="220" mass="24503">MISSVERRDVIRRVAGLIPALQNGACARVAVDGPDASGKTMFADELAADVQASGRPVVRISLDDFHNPRPVRYQQGRESPEGYWQDAFNYPRFRSDVLEPFRPGGTRLYRPAAHDLATDAPLDPEPLTAAPAAVLIVDGLFLQRDELVTAWDLSVFLDVPFAETAKRMAMRDGTHPDPAHASIRRYVYAQRIYFEACAPHDRADVLIDNQDLNAPRIIRP</sequence>
<dbReference type="AlphaFoldDB" id="A0A1N6B332"/>
<protein>
    <submittedName>
        <fullName evidence="1">Uridine kinase</fullName>
    </submittedName>
</protein>
<evidence type="ECO:0000313" key="2">
    <source>
        <dbReference type="Proteomes" id="UP000185124"/>
    </source>
</evidence>
<evidence type="ECO:0000313" key="1">
    <source>
        <dbReference type="EMBL" id="SIN40819.1"/>
    </source>
</evidence>
<dbReference type="RefSeq" id="WP_244298794.1">
    <property type="nucleotide sequence ID" value="NZ_FSQT01000002.1"/>
</dbReference>
<dbReference type="SUPFAM" id="SSF52540">
    <property type="entry name" value="P-loop containing nucleoside triphosphate hydrolases"/>
    <property type="match status" value="1"/>
</dbReference>
<dbReference type="EMBL" id="FSQT01000002">
    <property type="protein sequence ID" value="SIN40819.1"/>
    <property type="molecule type" value="Genomic_DNA"/>
</dbReference>
<accession>A0A1N6B332</accession>
<name>A0A1N6B332_9ACTN</name>
<dbReference type="STRING" id="709881.SAMN04489832_6619"/>
<keyword evidence="1" id="KW-0808">Transferase</keyword>
<gene>
    <name evidence="1" type="ORF">SAMN04489832_6619</name>
</gene>
<reference evidence="2" key="1">
    <citation type="submission" date="2016-12" db="EMBL/GenBank/DDBJ databases">
        <authorList>
            <person name="Varghese N."/>
            <person name="Submissions S."/>
        </authorList>
    </citation>
    <scope>NUCLEOTIDE SEQUENCE [LARGE SCALE GENOMIC DNA]</scope>
    <source>
        <strain evidence="2">DSM 45599</strain>
    </source>
</reference>
<dbReference type="Proteomes" id="UP000185124">
    <property type="component" value="Unassembled WGS sequence"/>
</dbReference>
<organism evidence="1 2">
    <name type="scientific">Micromonospora cremea</name>
    <dbReference type="NCBI Taxonomy" id="709881"/>
    <lineage>
        <taxon>Bacteria</taxon>
        <taxon>Bacillati</taxon>
        <taxon>Actinomycetota</taxon>
        <taxon>Actinomycetes</taxon>
        <taxon>Micromonosporales</taxon>
        <taxon>Micromonosporaceae</taxon>
        <taxon>Micromonospora</taxon>
    </lineage>
</organism>
<dbReference type="InterPro" id="IPR027417">
    <property type="entry name" value="P-loop_NTPase"/>
</dbReference>
<proteinExistence type="predicted"/>
<keyword evidence="1" id="KW-0418">Kinase</keyword>